<proteinExistence type="predicted"/>
<gene>
    <name evidence="2" type="ORF">ABL78_8260</name>
</gene>
<dbReference type="VEuPathDB" id="TriTrypDB:Lsey_0573_0010"/>
<evidence type="ECO:0000256" key="1">
    <source>
        <dbReference type="SAM" id="MobiDB-lite"/>
    </source>
</evidence>
<dbReference type="OMA" id="PCAERSH"/>
<feature type="compositionally biased region" description="Polar residues" evidence="1">
    <location>
        <begin position="403"/>
        <end position="418"/>
    </location>
</feature>
<keyword evidence="3" id="KW-1185">Reference proteome</keyword>
<reference evidence="2 3" key="1">
    <citation type="journal article" date="2015" name="PLoS Pathog.">
        <title>Leptomonas seymouri: Adaptations to the Dixenous Life Cycle Analyzed by Genome Sequencing, Transcriptome Profiling and Co-infection with Leishmania donovani.</title>
        <authorList>
            <person name="Kraeva N."/>
            <person name="Butenko A."/>
            <person name="Hlavacova J."/>
            <person name="Kostygov A."/>
            <person name="Myskova J."/>
            <person name="Grybchuk D."/>
            <person name="Lestinova T."/>
            <person name="Votypka J."/>
            <person name="Volf P."/>
            <person name="Opperdoes F."/>
            <person name="Flegontov P."/>
            <person name="Lukes J."/>
            <person name="Yurchenko V."/>
        </authorList>
    </citation>
    <scope>NUCLEOTIDE SEQUENCE [LARGE SCALE GENOMIC DNA]</scope>
    <source>
        <strain evidence="2 3">ATCC 30220</strain>
    </source>
</reference>
<feature type="region of interest" description="Disordered" evidence="1">
    <location>
        <begin position="375"/>
        <end position="421"/>
    </location>
</feature>
<feature type="compositionally biased region" description="Low complexity" evidence="1">
    <location>
        <begin position="27"/>
        <end position="37"/>
    </location>
</feature>
<comment type="caution">
    <text evidence="2">The sequence shown here is derived from an EMBL/GenBank/DDBJ whole genome shotgun (WGS) entry which is preliminary data.</text>
</comment>
<organism evidence="2 3">
    <name type="scientific">Leptomonas seymouri</name>
    <dbReference type="NCBI Taxonomy" id="5684"/>
    <lineage>
        <taxon>Eukaryota</taxon>
        <taxon>Discoba</taxon>
        <taxon>Euglenozoa</taxon>
        <taxon>Kinetoplastea</taxon>
        <taxon>Metakinetoplastina</taxon>
        <taxon>Trypanosomatida</taxon>
        <taxon>Trypanosomatidae</taxon>
        <taxon>Leishmaniinae</taxon>
        <taxon>Leptomonas</taxon>
    </lineage>
</organism>
<evidence type="ECO:0000313" key="3">
    <source>
        <dbReference type="Proteomes" id="UP000038009"/>
    </source>
</evidence>
<feature type="region of interest" description="Disordered" evidence="1">
    <location>
        <begin position="1"/>
        <end position="125"/>
    </location>
</feature>
<dbReference type="EMBL" id="LJSK01000573">
    <property type="protein sequence ID" value="KPI82726.1"/>
    <property type="molecule type" value="Genomic_DNA"/>
</dbReference>
<dbReference type="AlphaFoldDB" id="A0A0N0P2A5"/>
<evidence type="ECO:0000313" key="2">
    <source>
        <dbReference type="EMBL" id="KPI82726.1"/>
    </source>
</evidence>
<sequence>MAGSKVHQRWPPRRKGPPRRHASGTGASAADPAIAFAPKQRPVPLDPSYRRQHETAAATAEASTVDMCAEHPSSEQNAATLAALPSTPRPALSSRPPQRPLPSVPAASSPCSPPPPTYEEVSRLTAAASVARSPRANALQPARCDVGVGTESRSCTMMDAAVGDAPCAERSHKRASAAGAGEAPAAPPLPQVLPSTMPWAGLPATYAVPPLISPHPLSYTAPPCWLPLPCPLAPSSAALPAPPYGEFVAPCSGARVGGCRGVQQPLPPFTPAAPFSTSASSTVGPCAPPACPRRPLLHPLSAAPHFELPPPAQTHCGFVVPCHVDPCSPFPLFASSSAGAQSEAQGLATPLPLPTSAPATPGRVRLRMAAAVQGGNAAAQPLDGHTTAGGTQPDSRSLPCGSESPSAASRSGTPSSTLDEPAASGALTETLLPQPIDPEALRITARGILAGYRQSRGMLPSVQAELETISSRIGLERQLGVATKRSEDVLRRRQRYLQTRILEWQQRRAQVAQLTVLLEEQVRARSLSATPPVGRSVGQERATVREVNVDGPRR</sequence>
<accession>A0A0N0P2A5</accession>
<feature type="compositionally biased region" description="Basic residues" evidence="1">
    <location>
        <begin position="1"/>
        <end position="22"/>
    </location>
</feature>
<protein>
    <submittedName>
        <fullName evidence="2">Uncharacterized protein</fullName>
    </submittedName>
</protein>
<name>A0A0N0P2A5_LEPSE</name>
<dbReference type="Proteomes" id="UP000038009">
    <property type="component" value="Unassembled WGS sequence"/>
</dbReference>
<feature type="region of interest" description="Disordered" evidence="1">
    <location>
        <begin position="530"/>
        <end position="554"/>
    </location>
</feature>
<dbReference type="OrthoDB" id="265851at2759"/>
<feature type="compositionally biased region" description="Basic and acidic residues" evidence="1">
    <location>
        <begin position="542"/>
        <end position="554"/>
    </location>
</feature>